<dbReference type="AlphaFoldDB" id="A0A1L7NNA9"/>
<geneLocation type="plasmid" evidence="3">
    <name>pkf715a dna</name>
</geneLocation>
<evidence type="ECO:0000256" key="1">
    <source>
        <dbReference type="SAM" id="Phobius"/>
    </source>
</evidence>
<keyword evidence="1" id="KW-0472">Membrane</keyword>
<dbReference type="RefSeq" id="WP_096427110.1">
    <property type="nucleotide sequence ID" value="NZ_AP015030.1"/>
</dbReference>
<keyword evidence="2" id="KW-0614">Plasmid</keyword>
<keyword evidence="1" id="KW-0812">Transmembrane</keyword>
<protein>
    <submittedName>
        <fullName evidence="2">Uncharacterized protein</fullName>
    </submittedName>
</protein>
<feature type="transmembrane region" description="Helical" evidence="1">
    <location>
        <begin position="47"/>
        <end position="66"/>
    </location>
</feature>
<reference evidence="2 3" key="1">
    <citation type="submission" date="2015-11" db="EMBL/GenBank/DDBJ databases">
        <title>Complete genome sequencing of a biphenyl-degrading bacterium, Pseudomonas putida KF715 (=NBRC110667).</title>
        <authorList>
            <person name="Suenaga H."/>
            <person name="Fujihara N."/>
            <person name="Watanabe T."/>
            <person name="Hirose J."/>
            <person name="Kimura N."/>
            <person name="Yamazoe A."/>
            <person name="Hosoyama A."/>
            <person name="Shimodaira J."/>
            <person name="Furukawa K."/>
        </authorList>
    </citation>
    <scope>NUCLEOTIDE SEQUENCE [LARGE SCALE GENOMIC DNA]</scope>
    <source>
        <strain evidence="2 3">KF715</strain>
        <plasmid evidence="3">Plasmid pkf715a dna</plasmid>
    </source>
</reference>
<dbReference type="Proteomes" id="UP000218731">
    <property type="component" value="Plasmid pKF715A"/>
</dbReference>
<sequence>MKSKRATISISKLARYASDPESVFEKVNESAVKYGNRAHASIGKGPSLVLFIIAAIVILIAARKAGLL</sequence>
<proteinExistence type="predicted"/>
<organism evidence="2 3">
    <name type="scientific">Pseudomonas putida</name>
    <name type="common">Arthrobacter siderocapsulatus</name>
    <dbReference type="NCBI Taxonomy" id="303"/>
    <lineage>
        <taxon>Bacteria</taxon>
        <taxon>Pseudomonadati</taxon>
        <taxon>Pseudomonadota</taxon>
        <taxon>Gammaproteobacteria</taxon>
        <taxon>Pseudomonadales</taxon>
        <taxon>Pseudomonadaceae</taxon>
        <taxon>Pseudomonas</taxon>
    </lineage>
</organism>
<accession>A0A1L7NNA9</accession>
<name>A0A1L7NNA9_PSEPU</name>
<dbReference type="EMBL" id="AP015030">
    <property type="protein sequence ID" value="BAW26965.1"/>
    <property type="molecule type" value="Genomic_DNA"/>
</dbReference>
<gene>
    <name evidence="2" type="ORF">KF715C_pA4600</name>
</gene>
<evidence type="ECO:0000313" key="2">
    <source>
        <dbReference type="EMBL" id="BAW26965.1"/>
    </source>
</evidence>
<evidence type="ECO:0000313" key="3">
    <source>
        <dbReference type="Proteomes" id="UP000218731"/>
    </source>
</evidence>
<keyword evidence="1" id="KW-1133">Transmembrane helix</keyword>